<dbReference type="InterPro" id="IPR004360">
    <property type="entry name" value="Glyas_Fos-R_dOase_dom"/>
</dbReference>
<sequence length="133" mass="16223">MRNSSNVFHLAIPCKDLDETFHFYIVKLGCKLARRYNDRITIDFFGDQVVCHLSPENIDKDPQMYPRHFGVTFFEKKDYDNVLKLAKERELTFFHDEFIRFKGQVEEHLTFFLKDPSNNILEFKYYYDHRMMY</sequence>
<dbReference type="Proteomes" id="UP000671852">
    <property type="component" value="Chromosome"/>
</dbReference>
<dbReference type="KEGG" id="saqt:GJV85_03610"/>
<evidence type="ECO:0000313" key="3">
    <source>
        <dbReference type="Proteomes" id="UP000671852"/>
    </source>
</evidence>
<dbReference type="Pfam" id="PF00903">
    <property type="entry name" value="Glyoxalase"/>
    <property type="match status" value="1"/>
</dbReference>
<dbReference type="PANTHER" id="PTHR39434:SF1">
    <property type="entry name" value="VOC DOMAIN-CONTAINING PROTEIN"/>
    <property type="match status" value="1"/>
</dbReference>
<evidence type="ECO:0000259" key="1">
    <source>
        <dbReference type="Pfam" id="PF00903"/>
    </source>
</evidence>
<dbReference type="EMBL" id="CP046072">
    <property type="protein sequence ID" value="QSZ41237.1"/>
    <property type="molecule type" value="Genomic_DNA"/>
</dbReference>
<name>A0A975AZ30_9BACT</name>
<proteinExistence type="predicted"/>
<dbReference type="AlphaFoldDB" id="A0A975AZ30"/>
<gene>
    <name evidence="2" type="ORF">GJV85_03610</name>
</gene>
<organism evidence="2 3">
    <name type="scientific">Sulfurimonas aquatica</name>
    <dbReference type="NCBI Taxonomy" id="2672570"/>
    <lineage>
        <taxon>Bacteria</taxon>
        <taxon>Pseudomonadati</taxon>
        <taxon>Campylobacterota</taxon>
        <taxon>Epsilonproteobacteria</taxon>
        <taxon>Campylobacterales</taxon>
        <taxon>Sulfurimonadaceae</taxon>
        <taxon>Sulfurimonas</taxon>
    </lineage>
</organism>
<dbReference type="RefSeq" id="WP_207562516.1">
    <property type="nucleotide sequence ID" value="NZ_CP046072.1"/>
</dbReference>
<accession>A0A975AZ30</accession>
<keyword evidence="3" id="KW-1185">Reference proteome</keyword>
<reference evidence="2" key="2">
    <citation type="submission" date="2021-04" db="EMBL/GenBank/DDBJ databases">
        <title>Isolation and characterization of a novel species of the genus Sulfurimonas.</title>
        <authorList>
            <person name="Fukui M."/>
        </authorList>
    </citation>
    <scope>NUCLEOTIDE SEQUENCE</scope>
    <source>
        <strain evidence="2">H1576</strain>
    </source>
</reference>
<dbReference type="PANTHER" id="PTHR39434">
    <property type="match status" value="1"/>
</dbReference>
<dbReference type="Gene3D" id="3.10.180.10">
    <property type="entry name" value="2,3-Dihydroxybiphenyl 1,2-Dioxygenase, domain 1"/>
    <property type="match status" value="1"/>
</dbReference>
<reference evidence="2" key="1">
    <citation type="submission" date="2019-11" db="EMBL/GenBank/DDBJ databases">
        <authorList>
            <person name="Kojima H."/>
        </authorList>
    </citation>
    <scope>NUCLEOTIDE SEQUENCE</scope>
    <source>
        <strain evidence="2">H1576</strain>
    </source>
</reference>
<dbReference type="SUPFAM" id="SSF54593">
    <property type="entry name" value="Glyoxalase/Bleomycin resistance protein/Dihydroxybiphenyl dioxygenase"/>
    <property type="match status" value="1"/>
</dbReference>
<protein>
    <submittedName>
        <fullName evidence="2">Glyoxalase</fullName>
    </submittedName>
</protein>
<evidence type="ECO:0000313" key="2">
    <source>
        <dbReference type="EMBL" id="QSZ41237.1"/>
    </source>
</evidence>
<dbReference type="InterPro" id="IPR029068">
    <property type="entry name" value="Glyas_Bleomycin-R_OHBP_Dase"/>
</dbReference>
<feature type="domain" description="Glyoxalase/fosfomycin resistance/dioxygenase" evidence="1">
    <location>
        <begin position="8"/>
        <end position="123"/>
    </location>
</feature>